<evidence type="ECO:0000313" key="2">
    <source>
        <dbReference type="EMBL" id="SDN49799.1"/>
    </source>
</evidence>
<dbReference type="InterPro" id="IPR037171">
    <property type="entry name" value="NagB/RpiA_transferase-like"/>
</dbReference>
<dbReference type="PANTHER" id="PTHR36179">
    <property type="entry name" value="LUD_DOM DOMAIN-CONTAINING PROTEIN"/>
    <property type="match status" value="1"/>
</dbReference>
<dbReference type="InterPro" id="IPR024185">
    <property type="entry name" value="FTHF_cligase-like_sf"/>
</dbReference>
<feature type="domain" description="LUD" evidence="1">
    <location>
        <begin position="13"/>
        <end position="207"/>
    </location>
</feature>
<proteinExistence type="predicted"/>
<dbReference type="EMBL" id="FNHQ01000058">
    <property type="protein sequence ID" value="SDN49799.1"/>
    <property type="molecule type" value="Genomic_DNA"/>
</dbReference>
<organism evidence="2 3">
    <name type="scientific">Megasphaera paucivorans</name>
    <dbReference type="NCBI Taxonomy" id="349095"/>
    <lineage>
        <taxon>Bacteria</taxon>
        <taxon>Bacillati</taxon>
        <taxon>Bacillota</taxon>
        <taxon>Negativicutes</taxon>
        <taxon>Veillonellales</taxon>
        <taxon>Veillonellaceae</taxon>
        <taxon>Megasphaera</taxon>
    </lineage>
</organism>
<name>A0A1H0BVY3_9FIRM</name>
<dbReference type="InterPro" id="IPR003741">
    <property type="entry name" value="LUD_dom"/>
</dbReference>
<protein>
    <submittedName>
        <fullName evidence="2">Uncharacterized ACR, YkgG family COG1556</fullName>
    </submittedName>
</protein>
<sequence length="213" mass="24062">MNTPITWYLKKQVERTIHNLEKHNIHGIYVEEEEQLQETIKQLVAEHATVAVGDSVTLFKTGIIALLRNGDYCFLDKYREGITSAEKKEIYRKTFSADTFLCSTNAVTEEGELYNIDGNGSRVAAMIYGPDQVIIVAGINKIVRNLDEAEQRARQYAAPLDAKRLGKNTPCASLGYCVDCQKEERICNYFTVIKRQFTKGRITVIIVGKSLGY</sequence>
<reference evidence="2 3" key="1">
    <citation type="submission" date="2016-10" db="EMBL/GenBank/DDBJ databases">
        <authorList>
            <person name="de Groot N.N."/>
        </authorList>
    </citation>
    <scope>NUCLEOTIDE SEQUENCE [LARGE SCALE GENOMIC DNA]</scope>
    <source>
        <strain evidence="2 3">DSM 16981</strain>
    </source>
</reference>
<dbReference type="PANTHER" id="PTHR36179:SF2">
    <property type="entry name" value="LUD DOMAIN-CONTAINING PROTEIN"/>
    <property type="match status" value="1"/>
</dbReference>
<dbReference type="STRING" id="349095.SAMN05660299_02806"/>
<keyword evidence="3" id="KW-1185">Reference proteome</keyword>
<accession>A0A1H0BVY3</accession>
<dbReference type="AlphaFoldDB" id="A0A1H0BVY3"/>
<dbReference type="Gene3D" id="3.40.50.10420">
    <property type="entry name" value="NagB/RpiA/CoA transferase-like"/>
    <property type="match status" value="1"/>
</dbReference>
<gene>
    <name evidence="2" type="ORF">SAMN05660299_02806</name>
</gene>
<evidence type="ECO:0000313" key="3">
    <source>
        <dbReference type="Proteomes" id="UP000199309"/>
    </source>
</evidence>
<dbReference type="Pfam" id="PF02589">
    <property type="entry name" value="LUD_dom"/>
    <property type="match status" value="1"/>
</dbReference>
<evidence type="ECO:0000259" key="1">
    <source>
        <dbReference type="Pfam" id="PF02589"/>
    </source>
</evidence>
<dbReference type="OrthoDB" id="9809147at2"/>
<dbReference type="RefSeq" id="WP_091653192.1">
    <property type="nucleotide sequence ID" value="NZ_FNHQ01000058.1"/>
</dbReference>
<dbReference type="SUPFAM" id="SSF100950">
    <property type="entry name" value="NagB/RpiA/CoA transferase-like"/>
    <property type="match status" value="1"/>
</dbReference>
<dbReference type="Proteomes" id="UP000199309">
    <property type="component" value="Unassembled WGS sequence"/>
</dbReference>
<dbReference type="InterPro" id="IPR009501">
    <property type="entry name" value="UCP020269"/>
</dbReference>
<dbReference type="PIRSF" id="PIRSF020269">
    <property type="entry name" value="DUF1121"/>
    <property type="match status" value="1"/>
</dbReference>